<evidence type="ECO:0000313" key="5">
    <source>
        <dbReference type="EMBL" id="CAG9310887.1"/>
    </source>
</evidence>
<organism evidence="5 6">
    <name type="scientific">Blepharisma stoltei</name>
    <dbReference type="NCBI Taxonomy" id="1481888"/>
    <lineage>
        <taxon>Eukaryota</taxon>
        <taxon>Sar</taxon>
        <taxon>Alveolata</taxon>
        <taxon>Ciliophora</taxon>
        <taxon>Postciliodesmatophora</taxon>
        <taxon>Heterotrichea</taxon>
        <taxon>Heterotrichida</taxon>
        <taxon>Blepharismidae</taxon>
        <taxon>Blepharisma</taxon>
    </lineage>
</organism>
<dbReference type="AlphaFoldDB" id="A0AAU9IBL2"/>
<feature type="coiled-coil region" evidence="2">
    <location>
        <begin position="42"/>
        <end position="150"/>
    </location>
</feature>
<evidence type="ECO:0000256" key="2">
    <source>
        <dbReference type="SAM" id="Coils"/>
    </source>
</evidence>
<dbReference type="PANTHER" id="PTHR21683:SF2">
    <property type="entry name" value="COILED-COIL DOMAIN-CONTAINING PROTEIN 42 LIKE-2-LIKE"/>
    <property type="match status" value="1"/>
</dbReference>
<dbReference type="PANTHER" id="PTHR21683">
    <property type="entry name" value="COILED-COIL DOMAIN-CONTAINING PROTEIN 42 LIKE-2-LIKE-RELATED"/>
    <property type="match status" value="1"/>
</dbReference>
<dbReference type="Pfam" id="PF13863">
    <property type="entry name" value="DUF4200"/>
    <property type="match status" value="1"/>
</dbReference>
<dbReference type="InterPro" id="IPR051147">
    <property type="entry name" value="CFAP_domain-containing"/>
</dbReference>
<protein>
    <recommendedName>
        <fullName evidence="4">DUF4200 domain-containing protein</fullName>
    </recommendedName>
</protein>
<name>A0AAU9IBL2_9CILI</name>
<proteinExistence type="predicted"/>
<comment type="caution">
    <text evidence="5">The sequence shown here is derived from an EMBL/GenBank/DDBJ whole genome shotgun (WGS) entry which is preliminary data.</text>
</comment>
<evidence type="ECO:0000259" key="4">
    <source>
        <dbReference type="Pfam" id="PF13863"/>
    </source>
</evidence>
<feature type="coiled-coil region" evidence="2">
    <location>
        <begin position="220"/>
        <end position="247"/>
    </location>
</feature>
<dbReference type="InterPro" id="IPR025252">
    <property type="entry name" value="DUF4200"/>
</dbReference>
<gene>
    <name evidence="5" type="ORF">BSTOLATCC_MIC2601</name>
</gene>
<feature type="region of interest" description="Disordered" evidence="3">
    <location>
        <begin position="320"/>
        <end position="368"/>
    </location>
</feature>
<dbReference type="GO" id="GO:0005856">
    <property type="term" value="C:cytoskeleton"/>
    <property type="evidence" value="ECO:0007669"/>
    <property type="project" value="UniProtKB-ARBA"/>
</dbReference>
<keyword evidence="6" id="KW-1185">Reference proteome</keyword>
<evidence type="ECO:0000256" key="3">
    <source>
        <dbReference type="SAM" id="MobiDB-lite"/>
    </source>
</evidence>
<keyword evidence="1 2" id="KW-0175">Coiled coil</keyword>
<sequence>MGEKKRGLRPIETLSKAEREALFQSTHADLKNYHYMNQTTRLLKKEKKEREVDEQLQKKRKEIEEKGAIIEEQHRQFKERQTEIKTKIDKKEPQILMYDRKIKQETDKIKKEDDLIKIKEEEIKRKEEQLGKAEAQLQEIERKIEQYSIYKSFLEEVVRVSEEYEDIPQLMKRYITLKTSKQDQDLNGARVEEATSAEKESYSKIINKMKDDIAEETGKMTLLGNEIDDLNTQITALESKQEDIRKERILRKGITGKIVLAIKNLHSKALKSKQTFAGRKDETEEKPEKLITMLQNIRERFIDLKKITLDVQEYEVSKKVVGSESPYEQEEPSVIRHRPVKKLTNPGHKQNVETNRTNSSLKEEAKNH</sequence>
<accession>A0AAU9IBL2</accession>
<evidence type="ECO:0000256" key="1">
    <source>
        <dbReference type="ARBA" id="ARBA00023054"/>
    </source>
</evidence>
<evidence type="ECO:0000313" key="6">
    <source>
        <dbReference type="Proteomes" id="UP001162131"/>
    </source>
</evidence>
<reference evidence="5" key="1">
    <citation type="submission" date="2021-09" db="EMBL/GenBank/DDBJ databases">
        <authorList>
            <consortium name="AG Swart"/>
            <person name="Singh M."/>
            <person name="Singh A."/>
            <person name="Seah K."/>
            <person name="Emmerich C."/>
        </authorList>
    </citation>
    <scope>NUCLEOTIDE SEQUENCE</scope>
    <source>
        <strain evidence="5">ATCC30299</strain>
    </source>
</reference>
<feature type="domain" description="DUF4200" evidence="4">
    <location>
        <begin position="42"/>
        <end position="158"/>
    </location>
</feature>
<dbReference type="Proteomes" id="UP001162131">
    <property type="component" value="Unassembled WGS sequence"/>
</dbReference>
<dbReference type="EMBL" id="CAJZBQ010000003">
    <property type="protein sequence ID" value="CAG9310887.1"/>
    <property type="molecule type" value="Genomic_DNA"/>
</dbReference>